<proteinExistence type="predicted"/>
<dbReference type="RefSeq" id="WP_376868005.1">
    <property type="nucleotide sequence ID" value="NZ_JBHRYB010000015.1"/>
</dbReference>
<feature type="transmembrane region" description="Helical" evidence="1">
    <location>
        <begin position="63"/>
        <end position="88"/>
    </location>
</feature>
<feature type="transmembrane region" description="Helical" evidence="1">
    <location>
        <begin position="94"/>
        <end position="111"/>
    </location>
</feature>
<feature type="transmembrane region" description="Helical" evidence="1">
    <location>
        <begin position="123"/>
        <end position="140"/>
    </location>
</feature>
<evidence type="ECO:0000313" key="2">
    <source>
        <dbReference type="EMBL" id="MFC3681542.1"/>
    </source>
</evidence>
<comment type="caution">
    <text evidence="2">The sequence shown here is derived from an EMBL/GenBank/DDBJ whole genome shotgun (WGS) entry which is preliminary data.</text>
</comment>
<feature type="transmembrane region" description="Helical" evidence="1">
    <location>
        <begin position="36"/>
        <end position="54"/>
    </location>
</feature>
<dbReference type="Pfam" id="PF11086">
    <property type="entry name" value="DUF2878"/>
    <property type="match status" value="1"/>
</dbReference>
<keyword evidence="1" id="KW-0472">Membrane</keyword>
<reference evidence="3" key="1">
    <citation type="journal article" date="2019" name="Int. J. Syst. Evol. Microbiol.">
        <title>The Global Catalogue of Microorganisms (GCM) 10K type strain sequencing project: providing services to taxonomists for standard genome sequencing and annotation.</title>
        <authorList>
            <consortium name="The Broad Institute Genomics Platform"/>
            <consortium name="The Broad Institute Genome Sequencing Center for Infectious Disease"/>
            <person name="Wu L."/>
            <person name="Ma J."/>
        </authorList>
    </citation>
    <scope>NUCLEOTIDE SEQUENCE [LARGE SCALE GENOMIC DNA]</scope>
    <source>
        <strain evidence="3">KCTC 42424</strain>
    </source>
</reference>
<dbReference type="Proteomes" id="UP001595722">
    <property type="component" value="Unassembled WGS sequence"/>
</dbReference>
<accession>A0ABV7VWF3</accession>
<name>A0ABV7VWF3_9GAMM</name>
<keyword evidence="1" id="KW-0812">Transmembrane</keyword>
<feature type="transmembrane region" description="Helical" evidence="1">
    <location>
        <begin position="152"/>
        <end position="169"/>
    </location>
</feature>
<organism evidence="2 3">
    <name type="scientific">Bacterioplanoides pacificum</name>
    <dbReference type="NCBI Taxonomy" id="1171596"/>
    <lineage>
        <taxon>Bacteria</taxon>
        <taxon>Pseudomonadati</taxon>
        <taxon>Pseudomonadota</taxon>
        <taxon>Gammaproteobacteria</taxon>
        <taxon>Oceanospirillales</taxon>
        <taxon>Oceanospirillaceae</taxon>
        <taxon>Bacterioplanoides</taxon>
    </lineage>
</organism>
<feature type="transmembrane region" description="Helical" evidence="1">
    <location>
        <begin position="12"/>
        <end position="30"/>
    </location>
</feature>
<dbReference type="EMBL" id="JBHRYB010000015">
    <property type="protein sequence ID" value="MFC3681542.1"/>
    <property type="molecule type" value="Genomic_DNA"/>
</dbReference>
<gene>
    <name evidence="2" type="ORF">ACFOMG_15665</name>
</gene>
<keyword evidence="1" id="KW-1133">Transmembrane helix</keyword>
<evidence type="ECO:0000313" key="3">
    <source>
        <dbReference type="Proteomes" id="UP001595722"/>
    </source>
</evidence>
<evidence type="ECO:0000256" key="1">
    <source>
        <dbReference type="SAM" id="Phobius"/>
    </source>
</evidence>
<protein>
    <submittedName>
        <fullName evidence="2">DUF2878 domain-containing protein</fullName>
    </submittedName>
</protein>
<keyword evidence="3" id="KW-1185">Reference proteome</keyword>
<sequence length="183" mass="20259">MSWSNVFSRPTPWLKTVINALLFQACWLACVIGGDPWAFAALLLLLVVHAGWLLTRQEFSRELVIVLPVISAGIAFDTLLLHVGWLSFADHNSAVIPFWLMVLWLAFACTLRHSLAGLIRRRWLALLLGGLGAPWSYYLGDKLGAVNATTEGLIAIGLFWGALLLWVCAQLRRPVLNNPGETL</sequence>
<dbReference type="InterPro" id="IPR021306">
    <property type="entry name" value="DUF2878"/>
</dbReference>